<dbReference type="AlphaFoldDB" id="A0A1C7EGI4"/>
<feature type="domain" description="Glutaredoxin" evidence="1">
    <location>
        <begin position="18"/>
        <end position="63"/>
    </location>
</feature>
<dbReference type="InterPro" id="IPR036249">
    <property type="entry name" value="Thioredoxin-like_sf"/>
</dbReference>
<evidence type="ECO:0000313" key="2">
    <source>
        <dbReference type="EMBL" id="ANU23094.1"/>
    </source>
</evidence>
<dbReference type="Gene3D" id="3.40.30.10">
    <property type="entry name" value="Glutaredoxin"/>
    <property type="match status" value="1"/>
</dbReference>
<dbReference type="Proteomes" id="UP000092495">
    <property type="component" value="Chromosome"/>
</dbReference>
<dbReference type="STRING" id="414778.BCM40_06820"/>
<dbReference type="KEGG" id="pdg:BCM40_06820"/>
<dbReference type="OrthoDB" id="2456431at2"/>
<dbReference type="EMBL" id="CP016543">
    <property type="protein sequence ID" value="ANU23094.1"/>
    <property type="molecule type" value="Genomic_DNA"/>
</dbReference>
<dbReference type="InterPro" id="IPR002109">
    <property type="entry name" value="Glutaredoxin"/>
</dbReference>
<name>A0A1C7EGI4_9BACL</name>
<dbReference type="RefSeq" id="WP_065526143.1">
    <property type="nucleotide sequence ID" value="NZ_CP016543.2"/>
</dbReference>
<proteinExistence type="predicted"/>
<evidence type="ECO:0000313" key="3">
    <source>
        <dbReference type="Proteomes" id="UP000092495"/>
    </source>
</evidence>
<evidence type="ECO:0000259" key="1">
    <source>
        <dbReference type="Pfam" id="PF00462"/>
    </source>
</evidence>
<protein>
    <submittedName>
        <fullName evidence="2">Glutaredoxin</fullName>
    </submittedName>
</protein>
<dbReference type="Pfam" id="PF00462">
    <property type="entry name" value="Glutaredoxin"/>
    <property type="match status" value="1"/>
</dbReference>
<keyword evidence="3" id="KW-1185">Reference proteome</keyword>
<reference evidence="2" key="1">
    <citation type="submission" date="2016-10" db="EMBL/GenBank/DDBJ databases">
        <authorList>
            <person name="See-Too W.S."/>
        </authorList>
    </citation>
    <scope>NUCLEOTIDE SEQUENCE</scope>
    <source>
        <strain evidence="2">DSM 22276</strain>
    </source>
</reference>
<sequence length="93" mass="10784">MFKSSSSRPKKLCLDSILFILPGCNKCKKAESKLRELGVSYQVYNIFEHRALFQSVPVENKNQGLPLLKMKENYYSLNEVLEWNKQPVSLCNK</sequence>
<organism evidence="2 3">
    <name type="scientific">Planococcus donghaensis</name>
    <dbReference type="NCBI Taxonomy" id="414778"/>
    <lineage>
        <taxon>Bacteria</taxon>
        <taxon>Bacillati</taxon>
        <taxon>Bacillota</taxon>
        <taxon>Bacilli</taxon>
        <taxon>Bacillales</taxon>
        <taxon>Caryophanaceae</taxon>
        <taxon>Planococcus</taxon>
    </lineage>
</organism>
<accession>A0A1C7EGI4</accession>
<gene>
    <name evidence="2" type="ORF">BCM40_06820</name>
</gene>
<dbReference type="SUPFAM" id="SSF52833">
    <property type="entry name" value="Thioredoxin-like"/>
    <property type="match status" value="1"/>
</dbReference>